<sequence>MEAQDSHKELPPTPIFDVPNQVSEENYPGVFIRVKALVVDGFFLLVLMFILSSVFSAFQHVPDSVRLLSFVFVFFLYDPLFTSLFAGTVGHMAMGIRVKREDAERNINFPSAVVRFVIKAALGWISLITVSSSGMAIHDRVIGSRVVNYKKN</sequence>
<name>A0ABW6BN88_9SPHI</name>
<feature type="transmembrane region" description="Helical" evidence="6">
    <location>
        <begin position="70"/>
        <end position="96"/>
    </location>
</feature>
<reference evidence="9" key="1">
    <citation type="journal article" date="2019" name="Int. J. Syst. Evol. Microbiol.">
        <title>The Global Catalogue of Microorganisms (GCM) 10K type strain sequencing project: providing services to taxonomists for standard genome sequencing and annotation.</title>
        <authorList>
            <consortium name="The Broad Institute Genomics Platform"/>
            <consortium name="The Broad Institute Genome Sequencing Center for Infectious Disease"/>
            <person name="Wu L."/>
            <person name="Ma J."/>
        </authorList>
    </citation>
    <scope>NUCLEOTIDE SEQUENCE [LARGE SCALE GENOMIC DNA]</scope>
    <source>
        <strain evidence="9">KCTC 22814</strain>
    </source>
</reference>
<dbReference type="Pfam" id="PF06271">
    <property type="entry name" value="RDD"/>
    <property type="match status" value="1"/>
</dbReference>
<evidence type="ECO:0000313" key="8">
    <source>
        <dbReference type="EMBL" id="MFD2970175.1"/>
    </source>
</evidence>
<gene>
    <name evidence="8" type="ORF">ACFS7Y_22480</name>
</gene>
<evidence type="ECO:0000256" key="6">
    <source>
        <dbReference type="SAM" id="Phobius"/>
    </source>
</evidence>
<feature type="transmembrane region" description="Helical" evidence="6">
    <location>
        <begin position="37"/>
        <end position="58"/>
    </location>
</feature>
<dbReference type="InterPro" id="IPR051791">
    <property type="entry name" value="Pra-immunoreactive"/>
</dbReference>
<dbReference type="Proteomes" id="UP001597525">
    <property type="component" value="Unassembled WGS sequence"/>
</dbReference>
<evidence type="ECO:0000259" key="7">
    <source>
        <dbReference type="Pfam" id="PF06271"/>
    </source>
</evidence>
<comment type="caution">
    <text evidence="8">The sequence shown here is derived from an EMBL/GenBank/DDBJ whole genome shotgun (WGS) entry which is preliminary data.</text>
</comment>
<keyword evidence="2" id="KW-1003">Cell membrane</keyword>
<keyword evidence="4 6" id="KW-1133">Transmembrane helix</keyword>
<proteinExistence type="predicted"/>
<evidence type="ECO:0000313" key="9">
    <source>
        <dbReference type="Proteomes" id="UP001597525"/>
    </source>
</evidence>
<keyword evidence="3 6" id="KW-0812">Transmembrane</keyword>
<dbReference type="RefSeq" id="WP_320183656.1">
    <property type="nucleotide sequence ID" value="NZ_CP138332.1"/>
</dbReference>
<dbReference type="PANTHER" id="PTHR36115">
    <property type="entry name" value="PROLINE-RICH ANTIGEN HOMOLOG-RELATED"/>
    <property type="match status" value="1"/>
</dbReference>
<evidence type="ECO:0000256" key="4">
    <source>
        <dbReference type="ARBA" id="ARBA00022989"/>
    </source>
</evidence>
<dbReference type="EMBL" id="JBHUPB010000015">
    <property type="protein sequence ID" value="MFD2970175.1"/>
    <property type="molecule type" value="Genomic_DNA"/>
</dbReference>
<dbReference type="PANTHER" id="PTHR36115:SF4">
    <property type="entry name" value="MEMBRANE PROTEIN"/>
    <property type="match status" value="1"/>
</dbReference>
<keyword evidence="9" id="KW-1185">Reference proteome</keyword>
<evidence type="ECO:0000256" key="3">
    <source>
        <dbReference type="ARBA" id="ARBA00022692"/>
    </source>
</evidence>
<keyword evidence="5 6" id="KW-0472">Membrane</keyword>
<feature type="domain" description="RDD" evidence="7">
    <location>
        <begin position="27"/>
        <end position="140"/>
    </location>
</feature>
<evidence type="ECO:0000256" key="2">
    <source>
        <dbReference type="ARBA" id="ARBA00022475"/>
    </source>
</evidence>
<protein>
    <submittedName>
        <fullName evidence="8">RDD family protein</fullName>
    </submittedName>
</protein>
<evidence type="ECO:0000256" key="5">
    <source>
        <dbReference type="ARBA" id="ARBA00023136"/>
    </source>
</evidence>
<comment type="subcellular location">
    <subcellularLocation>
        <location evidence="1">Cell membrane</location>
        <topology evidence="1">Multi-pass membrane protein</topology>
    </subcellularLocation>
</comment>
<evidence type="ECO:0000256" key="1">
    <source>
        <dbReference type="ARBA" id="ARBA00004651"/>
    </source>
</evidence>
<accession>A0ABW6BN88</accession>
<dbReference type="InterPro" id="IPR010432">
    <property type="entry name" value="RDD"/>
</dbReference>
<organism evidence="8 9">
    <name type="scientific">Sphingobacterium bambusae</name>
    <dbReference type="NCBI Taxonomy" id="662858"/>
    <lineage>
        <taxon>Bacteria</taxon>
        <taxon>Pseudomonadati</taxon>
        <taxon>Bacteroidota</taxon>
        <taxon>Sphingobacteriia</taxon>
        <taxon>Sphingobacteriales</taxon>
        <taxon>Sphingobacteriaceae</taxon>
        <taxon>Sphingobacterium</taxon>
    </lineage>
</organism>